<dbReference type="SMART" id="SM00868">
    <property type="entry name" value="zf-AD"/>
    <property type="match status" value="1"/>
</dbReference>
<evidence type="ECO:0000259" key="10">
    <source>
        <dbReference type="PROSITE" id="PS50157"/>
    </source>
</evidence>
<gene>
    <name evidence="12" type="ORF">AWZ03_012197</name>
</gene>
<dbReference type="GO" id="GO:0000977">
    <property type="term" value="F:RNA polymerase II transcription regulatory region sequence-specific DNA binding"/>
    <property type="evidence" value="ECO:0007669"/>
    <property type="project" value="TreeGrafter"/>
</dbReference>
<feature type="binding site" evidence="8">
    <location>
        <position position="119"/>
    </location>
    <ligand>
        <name>Zn(2+)</name>
        <dbReference type="ChEBI" id="CHEBI:29105"/>
    </ligand>
</feature>
<dbReference type="FunFam" id="3.30.160.60:FF:000478">
    <property type="entry name" value="Zinc finger protein 133"/>
    <property type="match status" value="1"/>
</dbReference>
<dbReference type="SMART" id="SM00355">
    <property type="entry name" value="ZnF_C2H2"/>
    <property type="match status" value="6"/>
</dbReference>
<dbReference type="OMA" id="EMRYQCE"/>
<comment type="caution">
    <text evidence="12">The sequence shown here is derived from an EMBL/GenBank/DDBJ whole genome shotgun (WGS) entry which is preliminary data.</text>
</comment>
<dbReference type="PANTHER" id="PTHR14196">
    <property type="entry name" value="ODD-SKIPPED - RELATED"/>
    <property type="match status" value="1"/>
</dbReference>
<dbReference type="GO" id="GO:0005634">
    <property type="term" value="C:nucleus"/>
    <property type="evidence" value="ECO:0007669"/>
    <property type="project" value="UniProtKB-SubCell"/>
</dbReference>
<sequence>MSRAISAPSAGNGNSNSNGIGIGISIVIDFGISIGIDIHISSGISITQTSINGPAERTDVVQGISIMFPLLNHSVFVVCRCCLVEQPEQCHSIGDNDQLLSQLLTLSPTLQIVPSDVICQLCLHRLHDALDFRQRCEESERILRARNEQALDDALECLEREVGCLEKAKSMSMSMSSPMSTSMSTSMSMPMSVSSLPEPVDFGSLDLSDLFRDNQEQLNTTISTWDAATLNTPIHLPGHLEPLKPAQEEERESEEAKEEQNCKAELVVPPKRKRAPRKAAATAGDSAKGERSRTPKSLCPCTECEKKFTRNFQLKLHMISVHGLGDGLRYKCEVCAKSFASRHSLRYHFTSLHSTERPFVCELCDRRFVLRTQLISHARMHTGETKPRIFDCTVCGKTWPTKSDLRTHMRSHDPDMSKRPYKCDKCNKAFFTRGHLNSHHLVHTGEKPYACPYCDKSYQSVGNLNNHTLRQHSNLMESQMNLKYVDLES</sequence>
<evidence type="ECO:0000256" key="8">
    <source>
        <dbReference type="PROSITE-ProRule" id="PRU01263"/>
    </source>
</evidence>
<dbReference type="OrthoDB" id="6077919at2759"/>
<dbReference type="InterPro" id="IPR050717">
    <property type="entry name" value="C2H2-ZF_Transcription_Reg"/>
</dbReference>
<dbReference type="PANTHER" id="PTHR14196:SF12">
    <property type="entry name" value="ZINC FINGER PROTEIN 208-LIKE"/>
    <property type="match status" value="1"/>
</dbReference>
<dbReference type="FunFam" id="3.30.160.60:FF:000145">
    <property type="entry name" value="Zinc finger protein 574"/>
    <property type="match status" value="1"/>
</dbReference>
<evidence type="ECO:0000256" key="1">
    <source>
        <dbReference type="ARBA" id="ARBA00004123"/>
    </source>
</evidence>
<evidence type="ECO:0000256" key="3">
    <source>
        <dbReference type="ARBA" id="ARBA00022737"/>
    </source>
</evidence>
<dbReference type="InterPro" id="IPR013087">
    <property type="entry name" value="Znf_C2H2_type"/>
</dbReference>
<evidence type="ECO:0000259" key="11">
    <source>
        <dbReference type="PROSITE" id="PS51915"/>
    </source>
</evidence>
<dbReference type="InterPro" id="IPR036236">
    <property type="entry name" value="Znf_C2H2_sf"/>
</dbReference>
<feature type="binding site" evidence="8">
    <location>
        <position position="79"/>
    </location>
    <ligand>
        <name>Zn(2+)</name>
        <dbReference type="ChEBI" id="CHEBI:29105"/>
    </ligand>
</feature>
<evidence type="ECO:0000313" key="13">
    <source>
        <dbReference type="Proteomes" id="UP000295192"/>
    </source>
</evidence>
<keyword evidence="4 7" id="KW-0863">Zinc-finger</keyword>
<dbReference type="Pfam" id="PF00096">
    <property type="entry name" value="zf-C2H2"/>
    <property type="match status" value="4"/>
</dbReference>
<evidence type="ECO:0000256" key="9">
    <source>
        <dbReference type="SAM" id="MobiDB-lite"/>
    </source>
</evidence>
<dbReference type="AlphaFoldDB" id="A0A484AXQ4"/>
<feature type="domain" description="C2H2-type" evidence="10">
    <location>
        <begin position="359"/>
        <end position="386"/>
    </location>
</feature>
<dbReference type="Proteomes" id="UP000295192">
    <property type="component" value="Unassembled WGS sequence"/>
</dbReference>
<feature type="domain" description="C2H2-type" evidence="10">
    <location>
        <begin position="330"/>
        <end position="358"/>
    </location>
</feature>
<feature type="region of interest" description="Disordered" evidence="9">
    <location>
        <begin position="173"/>
        <end position="194"/>
    </location>
</feature>
<proteinExistence type="predicted"/>
<feature type="region of interest" description="Disordered" evidence="9">
    <location>
        <begin position="245"/>
        <end position="295"/>
    </location>
</feature>
<feature type="domain" description="C2H2-type" evidence="10">
    <location>
        <begin position="449"/>
        <end position="477"/>
    </location>
</feature>
<evidence type="ECO:0000256" key="7">
    <source>
        <dbReference type="PROSITE-ProRule" id="PRU00042"/>
    </source>
</evidence>
<dbReference type="EMBL" id="LSRL02000362">
    <property type="protein sequence ID" value="TDG41379.1"/>
    <property type="molecule type" value="Genomic_DNA"/>
</dbReference>
<organism evidence="12 13">
    <name type="scientific">Drosophila navojoa</name>
    <name type="common">Fruit fly</name>
    <dbReference type="NCBI Taxonomy" id="7232"/>
    <lineage>
        <taxon>Eukaryota</taxon>
        <taxon>Metazoa</taxon>
        <taxon>Ecdysozoa</taxon>
        <taxon>Arthropoda</taxon>
        <taxon>Hexapoda</taxon>
        <taxon>Insecta</taxon>
        <taxon>Pterygota</taxon>
        <taxon>Neoptera</taxon>
        <taxon>Endopterygota</taxon>
        <taxon>Diptera</taxon>
        <taxon>Brachycera</taxon>
        <taxon>Muscomorpha</taxon>
        <taxon>Ephydroidea</taxon>
        <taxon>Drosophilidae</taxon>
        <taxon>Drosophila</taxon>
    </lineage>
</organism>
<feature type="domain" description="C2H2-type" evidence="10">
    <location>
        <begin position="390"/>
        <end position="417"/>
    </location>
</feature>
<accession>A0A484AXQ4</accession>
<evidence type="ECO:0008006" key="14">
    <source>
        <dbReference type="Google" id="ProtNLM"/>
    </source>
</evidence>
<dbReference type="GO" id="GO:0008270">
    <property type="term" value="F:zinc ion binding"/>
    <property type="evidence" value="ECO:0007669"/>
    <property type="project" value="UniProtKB-UniRule"/>
</dbReference>
<keyword evidence="5 8" id="KW-0862">Zinc</keyword>
<feature type="binding site" evidence="8">
    <location>
        <position position="122"/>
    </location>
    <ligand>
        <name>Zn(2+)</name>
        <dbReference type="ChEBI" id="CHEBI:29105"/>
    </ligand>
</feature>
<keyword evidence="3" id="KW-0677">Repeat</keyword>
<keyword evidence="13" id="KW-1185">Reference proteome</keyword>
<dbReference type="PROSITE" id="PS00028">
    <property type="entry name" value="ZINC_FINGER_C2H2_1"/>
    <property type="match status" value="5"/>
</dbReference>
<evidence type="ECO:0000256" key="2">
    <source>
        <dbReference type="ARBA" id="ARBA00022723"/>
    </source>
</evidence>
<dbReference type="SUPFAM" id="SSF57716">
    <property type="entry name" value="Glucocorticoid receptor-like (DNA-binding domain)"/>
    <property type="match status" value="1"/>
</dbReference>
<reference evidence="12 13" key="1">
    <citation type="journal article" date="2019" name="J. Hered.">
        <title>An Improved Genome Assembly for Drosophila navojoa, the Basal Species in the mojavensis Cluster.</title>
        <authorList>
            <person name="Vanderlinde T."/>
            <person name="Dupim E.G."/>
            <person name="Nazario-Yepiz N.O."/>
            <person name="Carvalho A.B."/>
        </authorList>
    </citation>
    <scope>NUCLEOTIDE SEQUENCE [LARGE SCALE GENOMIC DNA]</scope>
    <source>
        <strain evidence="12">Navoj_Jal97</strain>
        <tissue evidence="12">Whole organism</tissue>
    </source>
</reference>
<dbReference type="FunFam" id="3.30.160.60:FF:000870">
    <property type="entry name" value="zinc finger protein 197 isoform X1"/>
    <property type="match status" value="1"/>
</dbReference>
<keyword evidence="2 8" id="KW-0479">Metal-binding</keyword>
<name>A0A484AXQ4_DRONA</name>
<dbReference type="STRING" id="7232.A0A484AXQ4"/>
<dbReference type="SUPFAM" id="SSF57667">
    <property type="entry name" value="beta-beta-alpha zinc fingers"/>
    <property type="match status" value="4"/>
</dbReference>
<dbReference type="GO" id="GO:0000981">
    <property type="term" value="F:DNA-binding transcription factor activity, RNA polymerase II-specific"/>
    <property type="evidence" value="ECO:0007669"/>
    <property type="project" value="TreeGrafter"/>
</dbReference>
<dbReference type="PROSITE" id="PS50157">
    <property type="entry name" value="ZINC_FINGER_C2H2_2"/>
    <property type="match status" value="6"/>
</dbReference>
<keyword evidence="6" id="KW-0539">Nucleus</keyword>
<feature type="domain" description="C2H2-type" evidence="10">
    <location>
        <begin position="299"/>
        <end position="322"/>
    </location>
</feature>
<dbReference type="FunFam" id="3.30.160.60:FF:001498">
    <property type="entry name" value="Zinc finger protein 404"/>
    <property type="match status" value="1"/>
</dbReference>
<comment type="subcellular location">
    <subcellularLocation>
        <location evidence="1">Nucleus</location>
    </subcellularLocation>
</comment>
<evidence type="ECO:0000256" key="6">
    <source>
        <dbReference type="ARBA" id="ARBA00023242"/>
    </source>
</evidence>
<dbReference type="PROSITE" id="PS51915">
    <property type="entry name" value="ZAD"/>
    <property type="match status" value="1"/>
</dbReference>
<dbReference type="InterPro" id="IPR012934">
    <property type="entry name" value="Znf_AD"/>
</dbReference>
<evidence type="ECO:0000256" key="5">
    <source>
        <dbReference type="ARBA" id="ARBA00022833"/>
    </source>
</evidence>
<feature type="domain" description="C2H2-type" evidence="10">
    <location>
        <begin position="421"/>
        <end position="448"/>
    </location>
</feature>
<evidence type="ECO:0000313" key="12">
    <source>
        <dbReference type="EMBL" id="TDG41379.1"/>
    </source>
</evidence>
<dbReference type="Gene3D" id="3.30.160.60">
    <property type="entry name" value="Classic Zinc Finger"/>
    <property type="match status" value="5"/>
</dbReference>
<dbReference type="Pfam" id="PF13894">
    <property type="entry name" value="zf-C2H2_4"/>
    <property type="match status" value="1"/>
</dbReference>
<feature type="binding site" evidence="8">
    <location>
        <position position="82"/>
    </location>
    <ligand>
        <name>Zn(2+)</name>
        <dbReference type="ChEBI" id="CHEBI:29105"/>
    </ligand>
</feature>
<dbReference type="GO" id="GO:0009653">
    <property type="term" value="P:anatomical structure morphogenesis"/>
    <property type="evidence" value="ECO:0007669"/>
    <property type="project" value="UniProtKB-ARBA"/>
</dbReference>
<evidence type="ECO:0000256" key="4">
    <source>
        <dbReference type="ARBA" id="ARBA00022771"/>
    </source>
</evidence>
<protein>
    <recommendedName>
        <fullName evidence="14">Protein krueppel</fullName>
    </recommendedName>
</protein>
<feature type="domain" description="ZAD" evidence="11">
    <location>
        <begin position="77"/>
        <end position="146"/>
    </location>
</feature>